<dbReference type="Proteomes" id="UP000534207">
    <property type="component" value="Unassembled WGS sequence"/>
</dbReference>
<accession>A0A7K4NWL3</accession>
<comment type="caution">
    <text evidence="1">The sequence shown here is derived from an EMBL/GenBank/DDBJ whole genome shotgun (WGS) entry which is preliminary data.</text>
</comment>
<sequence>MTMKLKKNYWIYCKDCSPFWIYCKCCDEYHTFEEVPCFIDPNIPQLPALPEDERGPPLWTPDMKGTSMEWVLAMQLEKIKLKEIDGRIDWEMMNHISYPEDWV</sequence>
<dbReference type="AlphaFoldDB" id="A0A7K4NWL3"/>
<organism evidence="1 2">
    <name type="scientific">Marine Group I thaumarchaeote</name>
    <dbReference type="NCBI Taxonomy" id="2511932"/>
    <lineage>
        <taxon>Archaea</taxon>
        <taxon>Nitrososphaerota</taxon>
        <taxon>Marine Group I</taxon>
    </lineage>
</organism>
<reference evidence="1 2" key="1">
    <citation type="journal article" date="2019" name="Environ. Microbiol.">
        <title>Genomics insights into ecotype formation of ammonia-oxidizing archaea in the deep ocean.</title>
        <authorList>
            <person name="Wang Y."/>
            <person name="Huang J.M."/>
            <person name="Cui G.J."/>
            <person name="Nunoura T."/>
            <person name="Takaki Y."/>
            <person name="Li W.L."/>
            <person name="Li J."/>
            <person name="Gao Z.M."/>
            <person name="Takai K."/>
            <person name="Zhang A.Q."/>
            <person name="Stepanauskas R."/>
        </authorList>
    </citation>
    <scope>NUCLEOTIDE SEQUENCE [LARGE SCALE GENOMIC DNA]</scope>
    <source>
        <strain evidence="1 2">G13</strain>
    </source>
</reference>
<gene>
    <name evidence="1" type="ORF">HX827_05160</name>
</gene>
<dbReference type="EMBL" id="JACASW010000012">
    <property type="protein sequence ID" value="NWK06700.1"/>
    <property type="molecule type" value="Genomic_DNA"/>
</dbReference>
<protein>
    <submittedName>
        <fullName evidence="1">Uncharacterized protein</fullName>
    </submittedName>
</protein>
<evidence type="ECO:0000313" key="2">
    <source>
        <dbReference type="Proteomes" id="UP000534207"/>
    </source>
</evidence>
<evidence type="ECO:0000313" key="1">
    <source>
        <dbReference type="EMBL" id="NWK06700.1"/>
    </source>
</evidence>
<proteinExistence type="predicted"/>
<name>A0A7K4NWL3_9ARCH</name>